<dbReference type="Gene3D" id="3.30.70.80">
    <property type="entry name" value="Peptidase S8 propeptide/proteinase inhibitor I9"/>
    <property type="match status" value="1"/>
</dbReference>
<dbReference type="Pfam" id="PF17766">
    <property type="entry name" value="fn3_6"/>
    <property type="match status" value="1"/>
</dbReference>
<evidence type="ECO:0000256" key="1">
    <source>
        <dbReference type="ARBA" id="ARBA00011073"/>
    </source>
</evidence>
<evidence type="ECO:0000313" key="11">
    <source>
        <dbReference type="Proteomes" id="UP000298416"/>
    </source>
</evidence>
<keyword evidence="2" id="KW-0645">Protease</keyword>
<evidence type="ECO:0000313" key="10">
    <source>
        <dbReference type="EMBL" id="KAG6406217.1"/>
    </source>
</evidence>
<evidence type="ECO:0000259" key="7">
    <source>
        <dbReference type="Pfam" id="PF00082"/>
    </source>
</evidence>
<accession>A0A8X8ZIE0</accession>
<evidence type="ECO:0000256" key="3">
    <source>
        <dbReference type="ARBA" id="ARBA00022729"/>
    </source>
</evidence>
<evidence type="ECO:0000259" key="8">
    <source>
        <dbReference type="Pfam" id="PF05922"/>
    </source>
</evidence>
<dbReference type="EMBL" id="PNBA02000012">
    <property type="protein sequence ID" value="KAG6406217.1"/>
    <property type="molecule type" value="Genomic_DNA"/>
</dbReference>
<comment type="caution">
    <text evidence="10">The sequence shown here is derived from an EMBL/GenBank/DDBJ whole genome shotgun (WGS) entry which is preliminary data.</text>
</comment>
<gene>
    <name evidence="10" type="ORF">SASPL_133816</name>
</gene>
<dbReference type="PROSITE" id="PS51892">
    <property type="entry name" value="SUBTILASE"/>
    <property type="match status" value="1"/>
</dbReference>
<dbReference type="Gene3D" id="3.40.50.200">
    <property type="entry name" value="Peptidase S8/S53 domain"/>
    <property type="match status" value="1"/>
</dbReference>
<organism evidence="10">
    <name type="scientific">Salvia splendens</name>
    <name type="common">Scarlet sage</name>
    <dbReference type="NCBI Taxonomy" id="180675"/>
    <lineage>
        <taxon>Eukaryota</taxon>
        <taxon>Viridiplantae</taxon>
        <taxon>Streptophyta</taxon>
        <taxon>Embryophyta</taxon>
        <taxon>Tracheophyta</taxon>
        <taxon>Spermatophyta</taxon>
        <taxon>Magnoliopsida</taxon>
        <taxon>eudicotyledons</taxon>
        <taxon>Gunneridae</taxon>
        <taxon>Pentapetalae</taxon>
        <taxon>asterids</taxon>
        <taxon>lamiids</taxon>
        <taxon>Lamiales</taxon>
        <taxon>Lamiaceae</taxon>
        <taxon>Nepetoideae</taxon>
        <taxon>Mentheae</taxon>
        <taxon>Salviinae</taxon>
        <taxon>Salvia</taxon>
        <taxon>Salvia subgen. Calosphace</taxon>
        <taxon>core Calosphace</taxon>
    </lineage>
</organism>
<dbReference type="AlphaFoldDB" id="A0A8X8ZIE0"/>
<dbReference type="Pfam" id="PF05922">
    <property type="entry name" value="Inhibitor_I9"/>
    <property type="match status" value="1"/>
</dbReference>
<sequence>MGSSSSSSASDDDSSHLQLLSSLFPSEEGERRFLLNSYNHALKGFSAMLTETEASVLSGCDEVVSVFPDPVLRLHTTRSWDFLEAADSDSRSSFPCEQKSVDVIIGIIDTVISASDARNCIPGSLDYTKVARKIVVCMNDEANVSRRIKKLVVEDAKAKGVIIIDGDQEETSPFDAGTFPFAETGATLGSQILHYINSTKNPSATILTATEMKGLRPAPVVASFSSRGPGGLTENILKPDIMAPGVAILAATVPKIEANYGAPGKKPSAFAIKSGTSMACPHVTGAMAFIKSLHPHWSFSAIKSSLITTASTSNNIGKTVSNTSDSPANPHQVGAGEIRPIKALDPGLVIETSTTDHLYFLCYKGYKQRTIRSLSGTGNFSCPAGGAAEELISSLNYPTISIGNLSRRDGPRKVKRVATNVGSESNATYVASVDAPAGLVVKVGPSKMVFRQGAETAAFKVFFDGRRAAKGYNFGHVSWFDGSHIVRIVFAVNVV</sequence>
<dbReference type="PROSITE" id="PS00138">
    <property type="entry name" value="SUBTILASE_SER"/>
    <property type="match status" value="1"/>
</dbReference>
<dbReference type="InterPro" id="IPR045051">
    <property type="entry name" value="SBT"/>
</dbReference>
<keyword evidence="5" id="KW-0720">Serine protease</keyword>
<dbReference type="InterPro" id="IPR010259">
    <property type="entry name" value="S8pro/Inhibitor_I9"/>
</dbReference>
<dbReference type="Gene3D" id="3.50.30.30">
    <property type="match status" value="1"/>
</dbReference>
<reference evidence="10" key="2">
    <citation type="submission" date="2020-08" db="EMBL/GenBank/DDBJ databases">
        <title>Plant Genome Project.</title>
        <authorList>
            <person name="Zhang R.-G."/>
        </authorList>
    </citation>
    <scope>NUCLEOTIDE SEQUENCE</scope>
    <source>
        <strain evidence="10">Huo1</strain>
        <tissue evidence="10">Leaf</tissue>
    </source>
</reference>
<feature type="domain" description="Peptidase S8/S53" evidence="7">
    <location>
        <begin position="169"/>
        <end position="322"/>
    </location>
</feature>
<dbReference type="SUPFAM" id="SSF52743">
    <property type="entry name" value="Subtilisin-like"/>
    <property type="match status" value="1"/>
</dbReference>
<dbReference type="InterPro" id="IPR023828">
    <property type="entry name" value="Peptidase_S8_Ser-AS"/>
</dbReference>
<evidence type="ECO:0000259" key="9">
    <source>
        <dbReference type="Pfam" id="PF17766"/>
    </source>
</evidence>
<dbReference type="Gene3D" id="2.60.40.2310">
    <property type="match status" value="1"/>
</dbReference>
<dbReference type="InterPro" id="IPR036852">
    <property type="entry name" value="Peptidase_S8/S53_dom_sf"/>
</dbReference>
<comment type="caution">
    <text evidence="6">Lacks conserved residue(s) required for the propagation of feature annotation.</text>
</comment>
<evidence type="ECO:0000256" key="2">
    <source>
        <dbReference type="ARBA" id="ARBA00022670"/>
    </source>
</evidence>
<dbReference type="Proteomes" id="UP000298416">
    <property type="component" value="Unassembled WGS sequence"/>
</dbReference>
<dbReference type="InterPro" id="IPR000209">
    <property type="entry name" value="Peptidase_S8/S53_dom"/>
</dbReference>
<proteinExistence type="inferred from homology"/>
<dbReference type="InterPro" id="IPR041469">
    <property type="entry name" value="Subtilisin-like_FN3"/>
</dbReference>
<evidence type="ECO:0000256" key="6">
    <source>
        <dbReference type="PROSITE-ProRule" id="PRU01240"/>
    </source>
</evidence>
<comment type="similarity">
    <text evidence="1 6">Belongs to the peptidase S8 family.</text>
</comment>
<evidence type="ECO:0000256" key="4">
    <source>
        <dbReference type="ARBA" id="ARBA00022801"/>
    </source>
</evidence>
<keyword evidence="11" id="KW-1185">Reference proteome</keyword>
<feature type="domain" description="Subtilisin-like protease fibronectin type-III" evidence="9">
    <location>
        <begin position="395"/>
        <end position="492"/>
    </location>
</feature>
<name>A0A8X8ZIE0_SALSN</name>
<protein>
    <submittedName>
        <fullName evidence="10">Uncharacterized protein</fullName>
    </submittedName>
</protein>
<dbReference type="PANTHER" id="PTHR10795">
    <property type="entry name" value="PROPROTEIN CONVERTASE SUBTILISIN/KEXIN"/>
    <property type="match status" value="1"/>
</dbReference>
<feature type="domain" description="Inhibitor I9" evidence="8">
    <location>
        <begin position="4"/>
        <end position="75"/>
    </location>
</feature>
<dbReference type="GO" id="GO:0004252">
    <property type="term" value="F:serine-type endopeptidase activity"/>
    <property type="evidence" value="ECO:0007669"/>
    <property type="project" value="InterPro"/>
</dbReference>
<evidence type="ECO:0000256" key="5">
    <source>
        <dbReference type="ARBA" id="ARBA00022825"/>
    </source>
</evidence>
<dbReference type="Pfam" id="PF00082">
    <property type="entry name" value="Peptidase_S8"/>
    <property type="match status" value="1"/>
</dbReference>
<dbReference type="GO" id="GO:0006508">
    <property type="term" value="P:proteolysis"/>
    <property type="evidence" value="ECO:0007669"/>
    <property type="project" value="UniProtKB-KW"/>
</dbReference>
<reference evidence="10" key="1">
    <citation type="submission" date="2018-01" db="EMBL/GenBank/DDBJ databases">
        <authorList>
            <person name="Mao J.F."/>
        </authorList>
    </citation>
    <scope>NUCLEOTIDE SEQUENCE</scope>
    <source>
        <strain evidence="10">Huo1</strain>
        <tissue evidence="10">Leaf</tissue>
    </source>
</reference>
<dbReference type="InterPro" id="IPR037045">
    <property type="entry name" value="S8pro/Inhibitor_I9_sf"/>
</dbReference>
<keyword evidence="4" id="KW-0378">Hydrolase</keyword>
<keyword evidence="3" id="KW-0732">Signal</keyword>